<evidence type="ECO:0000256" key="2">
    <source>
        <dbReference type="ARBA" id="ARBA00023157"/>
    </source>
</evidence>
<dbReference type="Pfam" id="PF00090">
    <property type="entry name" value="TSP_1"/>
    <property type="match status" value="1"/>
</dbReference>
<proteinExistence type="predicted"/>
<comment type="caution">
    <text evidence="3">Lacks conserved residue(s) required for the propagation of feature annotation.</text>
</comment>
<dbReference type="Gene3D" id="2.10.25.10">
    <property type="entry name" value="Laminin"/>
    <property type="match status" value="1"/>
</dbReference>
<feature type="disulfide bond" evidence="3">
    <location>
        <begin position="68"/>
        <end position="77"/>
    </location>
</feature>
<reference evidence="5 6" key="1">
    <citation type="submission" date="2018-11" db="EMBL/GenBank/DDBJ databases">
        <authorList>
            <consortium name="Pathogen Informatics"/>
        </authorList>
    </citation>
    <scope>NUCLEOTIDE SEQUENCE [LARGE SCALE GENOMIC DNA]</scope>
</reference>
<dbReference type="InterPro" id="IPR036383">
    <property type="entry name" value="TSP1_rpt_sf"/>
</dbReference>
<dbReference type="Proteomes" id="UP000281553">
    <property type="component" value="Unassembled WGS sequence"/>
</dbReference>
<evidence type="ECO:0000259" key="4">
    <source>
        <dbReference type="PROSITE" id="PS50026"/>
    </source>
</evidence>
<dbReference type="PRINTS" id="PR01705">
    <property type="entry name" value="TSP1REPEAT"/>
</dbReference>
<dbReference type="InterPro" id="IPR052065">
    <property type="entry name" value="Compl_asym_regulator"/>
</dbReference>
<dbReference type="PROSITE" id="PS50026">
    <property type="entry name" value="EGF_3"/>
    <property type="match status" value="1"/>
</dbReference>
<keyword evidence="2 3" id="KW-1015">Disulfide bond</keyword>
<dbReference type="PANTHER" id="PTHR22906:SF21">
    <property type="entry name" value="SEMA DOMAIN-CONTAINING PROTEIN"/>
    <property type="match status" value="1"/>
</dbReference>
<dbReference type="SUPFAM" id="SSF82895">
    <property type="entry name" value="TSP-1 type 1 repeat"/>
    <property type="match status" value="1"/>
</dbReference>
<dbReference type="PROSITE" id="PS00022">
    <property type="entry name" value="EGF_1"/>
    <property type="match status" value="1"/>
</dbReference>
<dbReference type="CDD" id="cd00054">
    <property type="entry name" value="EGF_CA"/>
    <property type="match status" value="1"/>
</dbReference>
<organism evidence="5 6">
    <name type="scientific">Dibothriocephalus latus</name>
    <name type="common">Fish tapeworm</name>
    <name type="synonym">Diphyllobothrium latum</name>
    <dbReference type="NCBI Taxonomy" id="60516"/>
    <lineage>
        <taxon>Eukaryota</taxon>
        <taxon>Metazoa</taxon>
        <taxon>Spiralia</taxon>
        <taxon>Lophotrochozoa</taxon>
        <taxon>Platyhelminthes</taxon>
        <taxon>Cestoda</taxon>
        <taxon>Eucestoda</taxon>
        <taxon>Diphyllobothriidea</taxon>
        <taxon>Diphyllobothriidae</taxon>
        <taxon>Dibothriocephalus</taxon>
    </lineage>
</organism>
<dbReference type="SMART" id="SM00181">
    <property type="entry name" value="EGF"/>
    <property type="match status" value="1"/>
</dbReference>
<dbReference type="GO" id="GO:0005509">
    <property type="term" value="F:calcium ion binding"/>
    <property type="evidence" value="ECO:0007669"/>
    <property type="project" value="InterPro"/>
</dbReference>
<dbReference type="SMART" id="SM00209">
    <property type="entry name" value="TSP1"/>
    <property type="match status" value="1"/>
</dbReference>
<dbReference type="SUPFAM" id="SSF57196">
    <property type="entry name" value="EGF/Laminin"/>
    <property type="match status" value="1"/>
</dbReference>
<evidence type="ECO:0000313" key="6">
    <source>
        <dbReference type="Proteomes" id="UP000281553"/>
    </source>
</evidence>
<dbReference type="AlphaFoldDB" id="A0A3P7LU76"/>
<protein>
    <recommendedName>
        <fullName evidence="4">EGF-like domain-containing protein</fullName>
    </recommendedName>
</protein>
<dbReference type="PROSITE" id="PS01186">
    <property type="entry name" value="EGF_2"/>
    <property type="match status" value="1"/>
</dbReference>
<dbReference type="OrthoDB" id="10050940at2759"/>
<name>A0A3P7LU76_DIBLA</name>
<accession>A0A3P7LU76</accession>
<dbReference type="InterPro" id="IPR000742">
    <property type="entry name" value="EGF"/>
</dbReference>
<keyword evidence="6" id="KW-1185">Reference proteome</keyword>
<dbReference type="SMART" id="SM00179">
    <property type="entry name" value="EGF_CA"/>
    <property type="match status" value="1"/>
</dbReference>
<keyword evidence="1" id="KW-0677">Repeat</keyword>
<dbReference type="Gene3D" id="2.20.100.10">
    <property type="entry name" value="Thrombospondin type-1 (TSP1) repeat"/>
    <property type="match status" value="1"/>
</dbReference>
<feature type="domain" description="EGF-like" evidence="4">
    <location>
        <begin position="28"/>
        <end position="78"/>
    </location>
</feature>
<keyword evidence="3" id="KW-0245">EGF-like domain</keyword>
<dbReference type="PANTHER" id="PTHR22906">
    <property type="entry name" value="PROPERDIN"/>
    <property type="match status" value="1"/>
</dbReference>
<evidence type="ECO:0000313" key="5">
    <source>
        <dbReference type="EMBL" id="VDN13638.1"/>
    </source>
</evidence>
<gene>
    <name evidence="5" type="ORF">DILT_LOCUS9469</name>
</gene>
<sequence>PNNELAGYACRCTKGYKPTSESDPTCVNVNECEDPINTPCLNGGDCHDLVPPTFVDVSGKERRFRCECRFGFTGTYCEIPPPPVAWSAWGDWSTCSVECGMGVRNRHRTCPRPGECLGKDTQATVCAGRVLTCDDVETKIIDGKVTFIYRSETRVLKQAGILWTPEDELLLVDAFGWSEQQQEVKYQGKDHGVRNESIALWLGDVVKLLGLQHVSKYWTHQQITAVLSLLATVIIVTRYPSVDSATSEYCYDC</sequence>
<dbReference type="InterPro" id="IPR001881">
    <property type="entry name" value="EGF-like_Ca-bd_dom"/>
</dbReference>
<dbReference type="EMBL" id="UYRU01056950">
    <property type="protein sequence ID" value="VDN13638.1"/>
    <property type="molecule type" value="Genomic_DNA"/>
</dbReference>
<dbReference type="InterPro" id="IPR000884">
    <property type="entry name" value="TSP1_rpt"/>
</dbReference>
<feature type="non-terminal residue" evidence="5">
    <location>
        <position position="1"/>
    </location>
</feature>
<dbReference type="PROSITE" id="PS50092">
    <property type="entry name" value="TSP1"/>
    <property type="match status" value="1"/>
</dbReference>
<evidence type="ECO:0000256" key="3">
    <source>
        <dbReference type="PROSITE-ProRule" id="PRU00076"/>
    </source>
</evidence>
<evidence type="ECO:0000256" key="1">
    <source>
        <dbReference type="ARBA" id="ARBA00022737"/>
    </source>
</evidence>